<dbReference type="Proteomes" id="UP000076532">
    <property type="component" value="Unassembled WGS sequence"/>
</dbReference>
<reference evidence="2 3" key="1">
    <citation type="journal article" date="2016" name="Mol. Biol. Evol.">
        <title>Comparative Genomics of Early-Diverging Mushroom-Forming Fungi Provides Insights into the Origins of Lignocellulose Decay Capabilities.</title>
        <authorList>
            <person name="Nagy L.G."/>
            <person name="Riley R."/>
            <person name="Tritt A."/>
            <person name="Adam C."/>
            <person name="Daum C."/>
            <person name="Floudas D."/>
            <person name="Sun H."/>
            <person name="Yadav J.S."/>
            <person name="Pangilinan J."/>
            <person name="Larsson K.H."/>
            <person name="Matsuura K."/>
            <person name="Barry K."/>
            <person name="Labutti K."/>
            <person name="Kuo R."/>
            <person name="Ohm R.A."/>
            <person name="Bhattacharya S.S."/>
            <person name="Shirouzu T."/>
            <person name="Yoshinaga Y."/>
            <person name="Martin F.M."/>
            <person name="Grigoriev I.V."/>
            <person name="Hibbett D.S."/>
        </authorList>
    </citation>
    <scope>NUCLEOTIDE SEQUENCE [LARGE SCALE GENOMIC DNA]</scope>
    <source>
        <strain evidence="2 3">CBS 109695</strain>
    </source>
</reference>
<keyword evidence="3" id="KW-1185">Reference proteome</keyword>
<dbReference type="InterPro" id="IPR032675">
    <property type="entry name" value="LRR_dom_sf"/>
</dbReference>
<dbReference type="EMBL" id="KV417651">
    <property type="protein sequence ID" value="KZP12181.1"/>
    <property type="molecule type" value="Genomic_DNA"/>
</dbReference>
<gene>
    <name evidence="2" type="ORF">FIBSPDRAFT_898399</name>
    <name evidence="1" type="ORF">FIBSPDRAFT_985922</name>
</gene>
<organism evidence="2 3">
    <name type="scientific">Athelia psychrophila</name>
    <dbReference type="NCBI Taxonomy" id="1759441"/>
    <lineage>
        <taxon>Eukaryota</taxon>
        <taxon>Fungi</taxon>
        <taxon>Dikarya</taxon>
        <taxon>Basidiomycota</taxon>
        <taxon>Agaricomycotina</taxon>
        <taxon>Agaricomycetes</taxon>
        <taxon>Agaricomycetidae</taxon>
        <taxon>Atheliales</taxon>
        <taxon>Atheliaceae</taxon>
        <taxon>Athelia</taxon>
    </lineage>
</organism>
<proteinExistence type="predicted"/>
<protein>
    <recommendedName>
        <fullName evidence="4">F-box domain-containing protein</fullName>
    </recommendedName>
</protein>
<evidence type="ECO:0000313" key="2">
    <source>
        <dbReference type="EMBL" id="KZP12181.1"/>
    </source>
</evidence>
<evidence type="ECO:0000313" key="3">
    <source>
        <dbReference type="Proteomes" id="UP000076532"/>
    </source>
</evidence>
<name>A0A166B1I1_9AGAM</name>
<dbReference type="EMBL" id="KV417651">
    <property type="protein sequence ID" value="KZP12177.1"/>
    <property type="molecule type" value="Genomic_DNA"/>
</dbReference>
<dbReference type="AlphaFoldDB" id="A0A166B1I1"/>
<dbReference type="Gene3D" id="3.80.10.10">
    <property type="entry name" value="Ribonuclease Inhibitor"/>
    <property type="match status" value="1"/>
</dbReference>
<dbReference type="SUPFAM" id="SSF52047">
    <property type="entry name" value="RNI-like"/>
    <property type="match status" value="1"/>
</dbReference>
<accession>A0A166B1I1</accession>
<evidence type="ECO:0000313" key="1">
    <source>
        <dbReference type="EMBL" id="KZP12177.1"/>
    </source>
</evidence>
<evidence type="ECO:0008006" key="4">
    <source>
        <dbReference type="Google" id="ProtNLM"/>
    </source>
</evidence>
<sequence length="395" mass="44595">MHIIFACYISGQKCLASALILTHVCHHWRKAAHNLSVVWKDLNLDTSPQHWQLTRSSRNFDIKLRRIPTQFSSLYFCINIPRRSPGYAAGLISDWLHPRNNLRNLSIITSSANDLHRLIDKCGLLQWNSLRHLSIRNATDQCFKLYIPDGAYIGSLQSLDLFGLNGLRLPRICSLELLVLSGTEQRIPLKEVAVFLSGLPRLRTLELHGSPIYFTGAQLISIVSTLLRPKDLPCLTSVRIFGLGSSSENTNHYLGHLLAFLSQISAVSSLQVETGKGLVDLTNALRPSRQLGGFLGLHDVAFRLIKPNRCEVRGLLNALACDNRAILWLSVRKEFTLEFSPAKSHPELAIEHVKFLFTTEQRVRIIYRGFRPFVPFAPFSRAKLTVALLRPFVTF</sequence>